<evidence type="ECO:0000313" key="2">
    <source>
        <dbReference type="Proteomes" id="UP001140096"/>
    </source>
</evidence>
<evidence type="ECO:0000313" key="1">
    <source>
        <dbReference type="EMBL" id="KAJ2811443.1"/>
    </source>
</evidence>
<sequence>MANSSGGNEIAPFPDDDTEHPDTHSEHDLDLADADLKPLSGGLATTASVNGLGKSVNGQFLGETSVDDNIPLAALFGSAPINESDILPPSILQSMNFWLNDSMLTGNSGVFPGAGAFASPMGLLNAASQPAVSAAIQFPASQGLQQQQQQQLPQSVGLLSNLIPMDFALGLPALGGNLNPAVSMALSRAPSDSYVDFSTLPPASRALGVSTDLLQQLGQQIMPFDSSAASSVDSPYVMGTSILSPLTATSPNLLRSDLPSSMAHFPTSAFASLNLVNALDLQHSGQVGQLQATTGADISALLSSSVLPQMPMGGSDAFAAAAASVGSSAGGMQPVPNALSAASVDSAAAAAAGLFPANIGLGNLASEQIRLPSHNSHPLLHGYQAPFLASPPLGTPPLSGSQGTVGEGSGNALTDGMERAFKNRLAYFAASNAGSAVSSGDNQGAVSAAAPSTTGQQQLPPLSIPMTSGGSPADYTFTRPPYVTSPLARTSVDTTGAMSARQQQPPKSPRSLAYAAAAAVSTKTAFDIPYDSNILAFNKSTPLPLSALQGSAHNSPHLSKESRRSSGTSSGRAGVVQLNNDAIPQLLLDVVAEHPELGCPELLYNLLITHVVHDCSRVSIHTAHLFWMRVKQKRMPKFYLMACIADASRSWTLSDELRMALPPNLDEICYALAIKEAPNDDSTPTIVTSLGLLALAAYEFKSARFAPMLEHNCLAYKMMTQIKFRGAAFPWRAVKRQPDANGVDSNYQLLLRAFWRMYIML</sequence>
<accession>A0ACC1LLV9</accession>
<protein>
    <submittedName>
        <fullName evidence="1">Uncharacterized protein</fullName>
    </submittedName>
</protein>
<organism evidence="1 2">
    <name type="scientific">Coemansia furcata</name>
    <dbReference type="NCBI Taxonomy" id="417177"/>
    <lineage>
        <taxon>Eukaryota</taxon>
        <taxon>Fungi</taxon>
        <taxon>Fungi incertae sedis</taxon>
        <taxon>Zoopagomycota</taxon>
        <taxon>Kickxellomycotina</taxon>
        <taxon>Kickxellomycetes</taxon>
        <taxon>Kickxellales</taxon>
        <taxon>Kickxellaceae</taxon>
        <taxon>Coemansia</taxon>
    </lineage>
</organism>
<name>A0ACC1LLV9_9FUNG</name>
<proteinExistence type="predicted"/>
<reference evidence="1" key="1">
    <citation type="submission" date="2022-07" db="EMBL/GenBank/DDBJ databases">
        <title>Phylogenomic reconstructions and comparative analyses of Kickxellomycotina fungi.</title>
        <authorList>
            <person name="Reynolds N.K."/>
            <person name="Stajich J.E."/>
            <person name="Barry K."/>
            <person name="Grigoriev I.V."/>
            <person name="Crous P."/>
            <person name="Smith M.E."/>
        </authorList>
    </citation>
    <scope>NUCLEOTIDE SEQUENCE</scope>
    <source>
        <strain evidence="1">CBS 102833</strain>
    </source>
</reference>
<comment type="caution">
    <text evidence="1">The sequence shown here is derived from an EMBL/GenBank/DDBJ whole genome shotgun (WGS) entry which is preliminary data.</text>
</comment>
<feature type="non-terminal residue" evidence="1">
    <location>
        <position position="761"/>
    </location>
</feature>
<gene>
    <name evidence="1" type="ORF">H4S07_002061</name>
</gene>
<dbReference type="EMBL" id="JANBUP010000438">
    <property type="protein sequence ID" value="KAJ2811443.1"/>
    <property type="molecule type" value="Genomic_DNA"/>
</dbReference>
<keyword evidence="2" id="KW-1185">Reference proteome</keyword>
<dbReference type="Proteomes" id="UP001140096">
    <property type="component" value="Unassembled WGS sequence"/>
</dbReference>